<dbReference type="AlphaFoldDB" id="A0AA39VL05"/>
<feature type="region of interest" description="Disordered" evidence="5">
    <location>
        <begin position="372"/>
        <end position="411"/>
    </location>
</feature>
<dbReference type="PANTHER" id="PTHR47841">
    <property type="entry name" value="DIACYLGLYCEROL KINASE THETA-LIKE-RELATED"/>
    <property type="match status" value="1"/>
</dbReference>
<dbReference type="GO" id="GO:0008270">
    <property type="term" value="F:zinc ion binding"/>
    <property type="evidence" value="ECO:0007669"/>
    <property type="project" value="UniProtKB-KW"/>
</dbReference>
<evidence type="ECO:0000256" key="4">
    <source>
        <dbReference type="ARBA" id="ARBA00022833"/>
    </source>
</evidence>
<feature type="domain" description="DC1" evidence="6">
    <location>
        <begin position="13"/>
        <end position="56"/>
    </location>
</feature>
<keyword evidence="3" id="KW-0863">Zinc-finger</keyword>
<dbReference type="InterPro" id="IPR046349">
    <property type="entry name" value="C1-like_sf"/>
</dbReference>
<dbReference type="Pfam" id="PF03107">
    <property type="entry name" value="C1_2"/>
    <property type="match status" value="2"/>
</dbReference>
<organism evidence="7 8">
    <name type="scientific">Acer saccharum</name>
    <name type="common">Sugar maple</name>
    <dbReference type="NCBI Taxonomy" id="4024"/>
    <lineage>
        <taxon>Eukaryota</taxon>
        <taxon>Viridiplantae</taxon>
        <taxon>Streptophyta</taxon>
        <taxon>Embryophyta</taxon>
        <taxon>Tracheophyta</taxon>
        <taxon>Spermatophyta</taxon>
        <taxon>Magnoliopsida</taxon>
        <taxon>eudicotyledons</taxon>
        <taxon>Gunneridae</taxon>
        <taxon>Pentapetalae</taxon>
        <taxon>rosids</taxon>
        <taxon>malvids</taxon>
        <taxon>Sapindales</taxon>
        <taxon>Sapindaceae</taxon>
        <taxon>Hippocastanoideae</taxon>
        <taxon>Acereae</taxon>
        <taxon>Acer</taxon>
    </lineage>
</organism>
<protein>
    <recommendedName>
        <fullName evidence="6">DC1 domain-containing protein</fullName>
    </recommendedName>
</protein>
<name>A0AA39VL05_ACESA</name>
<evidence type="ECO:0000259" key="6">
    <source>
        <dbReference type="Pfam" id="PF03107"/>
    </source>
</evidence>
<evidence type="ECO:0000256" key="1">
    <source>
        <dbReference type="ARBA" id="ARBA00022723"/>
    </source>
</evidence>
<evidence type="ECO:0000313" key="7">
    <source>
        <dbReference type="EMBL" id="KAK0584380.1"/>
    </source>
</evidence>
<dbReference type="Proteomes" id="UP001168877">
    <property type="component" value="Unassembled WGS sequence"/>
</dbReference>
<comment type="caution">
    <text evidence="7">The sequence shown here is derived from an EMBL/GenBank/DDBJ whole genome shotgun (WGS) entry which is preliminary data.</text>
</comment>
<keyword evidence="1" id="KW-0479">Metal-binding</keyword>
<evidence type="ECO:0000313" key="8">
    <source>
        <dbReference type="Proteomes" id="UP001168877"/>
    </source>
</evidence>
<evidence type="ECO:0000256" key="3">
    <source>
        <dbReference type="ARBA" id="ARBA00022771"/>
    </source>
</evidence>
<keyword evidence="4" id="KW-0862">Zinc</keyword>
<evidence type="ECO:0000256" key="2">
    <source>
        <dbReference type="ARBA" id="ARBA00022737"/>
    </source>
</evidence>
<reference evidence="7" key="2">
    <citation type="submission" date="2023-06" db="EMBL/GenBank/DDBJ databases">
        <authorList>
            <person name="Swenson N.G."/>
            <person name="Wegrzyn J.L."/>
            <person name="Mcevoy S.L."/>
        </authorList>
    </citation>
    <scope>NUCLEOTIDE SEQUENCE</scope>
    <source>
        <strain evidence="7">NS2018</strain>
        <tissue evidence="7">Leaf</tissue>
    </source>
</reference>
<feature type="domain" description="DC1" evidence="6">
    <location>
        <begin position="67"/>
        <end position="115"/>
    </location>
</feature>
<gene>
    <name evidence="7" type="ORF">LWI29_012252</name>
</gene>
<sequence>MATLTKKKTIEHFTHPGHQLSEVFENQEYLCDGCKTHGIGTRYRCNACDFDLHEHCGTCPMTLSTFMHPQHQLQLVVRKPQGMCQIKRICDVCGDHVEGLFYRCKLCEFDIHPLCTQLPQDVRHVLHPQHQLRLQQAPSGYLCMVCQSECTGWRYRCAVCNCMDIHVGCVLIPCDSNSSPSMSKSAPSTSRSVKLPGTPQGLATASPFGGGYAYGVPNSFGTAYPYYNYAVPYPYYNYAVPSGYSTDPYNMYHQVPYGSNQQAAPGGVIACIKGLANQGGKGRHGGTDGGGGHKLATDMRGITQQLGRSQLYQPFEDGQEGFVSDTEQIIESPGRVSEDGYVESGRIEGLQQRDGLISVVLNLESAEGIKMTGQADVESDSKSQTPSIPKEGKGKKRSHSFQRHSMRTRQSVNCENGDQGVVGIKVVDTEGFSRMWSVEEEIARVIETGTALGIDFNGKEKHIAAENSIYNDHYYTN</sequence>
<dbReference type="Gene3D" id="3.30.60.90">
    <property type="match status" value="1"/>
</dbReference>
<keyword evidence="8" id="KW-1185">Reference proteome</keyword>
<keyword evidence="2" id="KW-0677">Repeat</keyword>
<dbReference type="PANTHER" id="PTHR47841:SF7">
    <property type="entry name" value="CYSTEINE_HISTIDINE-RICH C1 DOMAIN PROTEIN"/>
    <property type="match status" value="1"/>
</dbReference>
<feature type="compositionally biased region" description="Basic residues" evidence="5">
    <location>
        <begin position="393"/>
        <end position="407"/>
    </location>
</feature>
<dbReference type="InterPro" id="IPR004146">
    <property type="entry name" value="DC1"/>
</dbReference>
<accession>A0AA39VL05</accession>
<dbReference type="EMBL" id="JAUESC010000383">
    <property type="protein sequence ID" value="KAK0584380.1"/>
    <property type="molecule type" value="Genomic_DNA"/>
</dbReference>
<reference evidence="7" key="1">
    <citation type="journal article" date="2022" name="Plant J.">
        <title>Strategies of tolerance reflected in two North American maple genomes.</title>
        <authorList>
            <person name="McEvoy S.L."/>
            <person name="Sezen U.U."/>
            <person name="Trouern-Trend A."/>
            <person name="McMahon S.M."/>
            <person name="Schaberg P.G."/>
            <person name="Yang J."/>
            <person name="Wegrzyn J.L."/>
            <person name="Swenson N.G."/>
        </authorList>
    </citation>
    <scope>NUCLEOTIDE SEQUENCE</scope>
    <source>
        <strain evidence="7">NS2018</strain>
    </source>
</reference>
<dbReference type="Gene3D" id="3.30.60.20">
    <property type="match status" value="1"/>
</dbReference>
<evidence type="ECO:0000256" key="5">
    <source>
        <dbReference type="SAM" id="MobiDB-lite"/>
    </source>
</evidence>
<dbReference type="InterPro" id="IPR043145">
    <property type="entry name" value="Znf_ZZ_sf"/>
</dbReference>
<proteinExistence type="predicted"/>
<dbReference type="SUPFAM" id="SSF57889">
    <property type="entry name" value="Cysteine-rich domain"/>
    <property type="match status" value="1"/>
</dbReference>